<keyword evidence="4" id="KW-1185">Reference proteome</keyword>
<feature type="compositionally biased region" description="Low complexity" evidence="1">
    <location>
        <begin position="252"/>
        <end position="266"/>
    </location>
</feature>
<gene>
    <name evidence="3" type="ORF">B9Z65_7399</name>
</gene>
<keyword evidence="2" id="KW-0732">Signal</keyword>
<feature type="compositionally biased region" description="Low complexity" evidence="1">
    <location>
        <begin position="162"/>
        <end position="177"/>
    </location>
</feature>
<accession>A0A2P7YC31</accession>
<proteinExistence type="predicted"/>
<evidence type="ECO:0000256" key="2">
    <source>
        <dbReference type="SAM" id="SignalP"/>
    </source>
</evidence>
<feature type="compositionally biased region" description="Polar residues" evidence="1">
    <location>
        <begin position="309"/>
        <end position="322"/>
    </location>
</feature>
<feature type="compositionally biased region" description="Polar residues" evidence="1">
    <location>
        <begin position="691"/>
        <end position="715"/>
    </location>
</feature>
<feature type="region of interest" description="Disordered" evidence="1">
    <location>
        <begin position="687"/>
        <end position="741"/>
    </location>
</feature>
<dbReference type="OrthoDB" id="3886018at2759"/>
<feature type="compositionally biased region" description="Polar residues" evidence="1">
    <location>
        <begin position="152"/>
        <end position="161"/>
    </location>
</feature>
<feature type="chain" id="PRO_5015135869" evidence="2">
    <location>
        <begin position="22"/>
        <end position="925"/>
    </location>
</feature>
<evidence type="ECO:0000313" key="4">
    <source>
        <dbReference type="Proteomes" id="UP000243723"/>
    </source>
</evidence>
<feature type="region of interest" description="Disordered" evidence="1">
    <location>
        <begin position="296"/>
        <end position="338"/>
    </location>
</feature>
<comment type="caution">
    <text evidence="3">The sequence shown here is derived from an EMBL/GenBank/DDBJ whole genome shotgun (WGS) entry which is preliminary data.</text>
</comment>
<dbReference type="Proteomes" id="UP000243723">
    <property type="component" value="Unassembled WGS sequence"/>
</dbReference>
<name>A0A2P7YC31_9PEZI</name>
<protein>
    <submittedName>
        <fullName evidence="3">3-keto-steroid reductase</fullName>
    </submittedName>
</protein>
<feature type="compositionally biased region" description="Low complexity" evidence="1">
    <location>
        <begin position="716"/>
        <end position="741"/>
    </location>
</feature>
<evidence type="ECO:0000256" key="1">
    <source>
        <dbReference type="SAM" id="MobiDB-lite"/>
    </source>
</evidence>
<sequence>MGLDDLSYWAFLALLTANALAQTRVNDTSLWNRITQTTIQNGISKLTIDPLGYYWAGPSGTPHSMLPAIPTNAPHAFPNGLAFACDASGVCVMDAVSDTTLTGTVGSSSSSATSGQITTASTNTAPVISSATSTSFFITDSPNGTTRTIDSLVDSSTTKSNTLSPSTSFPTESSSRTGFGTADSLTTGLSSSPSTGPITVGPTNRLLTAIVTISGTITADTITPGGAIWVVPTLPSLFPQDIGPVGPPSGAPEPSEGGSSSPDPLCLFGCGPSDGSGKGGGGSSFPCVINCSGGGGGGGGGSDGKPTDSKPTNSNGPETTIRSSTDELKSSTSSCTTTAAPTCDETVFLTTSYYSDSSSSTIISSTSTRCVTITACDARATTATVTSSTSTSETEYVCAPTVCASNCVRKRGPTGPAPTDAYKCAVSLVTAASSAAAIPQKGRLTNRELPGPSVGESADKFISCIFDTNQVRGAGSHGPPLMDEVLDMKVGEVPTSRFDAFGDEPFSAGVDGLFGWISVVVVSRKGVWTSHFRGNSFKEALSGSIDEKAKNQIFTDQVIDPLSKRDSRFKDFLPLTGVPENAFAEQEHPQLLIVSSSSVGKGGPEKYARPVNAILEEVNRLVPGTAKLGASTKWTYKAVSPNDFRTGALKGNARGKAITFYDPLANKEGAAGFQVWAETEVVTQDMWGGSCNEQSGSASNNASPQRRQVGGSCSLSDSPSGTTASASSGQSETTLSTSVVTTPPITKSTASSYRVQIVHINGWAGAGGSSLFKQEQGCERIWDWKWETDCEGGKSQVSFNLGLAVKAGCVERAIHSAGGPNYMLCEGHAIYKKEDELICKASPVKLGAMIEQGLDLERKVRVADLMVTDESALVKSDGGGTPSVTTPHILAQPGNTAAAAAFAAEAMAATASSPASASATTTFSW</sequence>
<dbReference type="AlphaFoldDB" id="A0A2P7YC31"/>
<evidence type="ECO:0000313" key="3">
    <source>
        <dbReference type="EMBL" id="PSK33512.1"/>
    </source>
</evidence>
<organism evidence="3 4">
    <name type="scientific">Elsinoe australis</name>
    <dbReference type="NCBI Taxonomy" id="40998"/>
    <lineage>
        <taxon>Eukaryota</taxon>
        <taxon>Fungi</taxon>
        <taxon>Dikarya</taxon>
        <taxon>Ascomycota</taxon>
        <taxon>Pezizomycotina</taxon>
        <taxon>Dothideomycetes</taxon>
        <taxon>Dothideomycetidae</taxon>
        <taxon>Myriangiales</taxon>
        <taxon>Elsinoaceae</taxon>
        <taxon>Elsinoe</taxon>
    </lineage>
</organism>
<dbReference type="STRING" id="40998.A0A2P7YC31"/>
<reference evidence="3 4" key="1">
    <citation type="submission" date="2017-05" db="EMBL/GenBank/DDBJ databases">
        <title>Draft genome sequence of Elsinoe australis.</title>
        <authorList>
            <person name="Cheng Q."/>
        </authorList>
    </citation>
    <scope>NUCLEOTIDE SEQUENCE [LARGE SCALE GENOMIC DNA]</scope>
    <source>
        <strain evidence="3 4">NL1</strain>
    </source>
</reference>
<feature type="region of interest" description="Disordered" evidence="1">
    <location>
        <begin position="152"/>
        <end position="201"/>
    </location>
</feature>
<feature type="region of interest" description="Disordered" evidence="1">
    <location>
        <begin position="241"/>
        <end position="266"/>
    </location>
</feature>
<feature type="compositionally biased region" description="Low complexity" evidence="1">
    <location>
        <begin position="184"/>
        <end position="197"/>
    </location>
</feature>
<feature type="signal peptide" evidence="2">
    <location>
        <begin position="1"/>
        <end position="21"/>
    </location>
</feature>
<dbReference type="EMBL" id="NHZQ01000448">
    <property type="protein sequence ID" value="PSK33512.1"/>
    <property type="molecule type" value="Genomic_DNA"/>
</dbReference>